<name>A6I5J2_RAT</name>
<evidence type="ECO:0000313" key="1">
    <source>
        <dbReference type="EMBL" id="EDM10300.1"/>
    </source>
</evidence>
<dbReference type="AlphaFoldDB" id="A6I5J2"/>
<evidence type="ECO:0000313" key="2">
    <source>
        <dbReference type="Proteomes" id="UP000234681"/>
    </source>
</evidence>
<proteinExistence type="predicted"/>
<reference evidence="2" key="1">
    <citation type="submission" date="2005-09" db="EMBL/GenBank/DDBJ databases">
        <authorList>
            <person name="Mural R.J."/>
            <person name="Li P.W."/>
            <person name="Adams M.D."/>
            <person name="Amanatides P.G."/>
            <person name="Baden-Tillson H."/>
            <person name="Barnstead M."/>
            <person name="Chin S.H."/>
            <person name="Dew I."/>
            <person name="Evans C.A."/>
            <person name="Ferriera S."/>
            <person name="Flanigan M."/>
            <person name="Fosler C."/>
            <person name="Glodek A."/>
            <person name="Gu Z."/>
            <person name="Holt R.A."/>
            <person name="Jennings D."/>
            <person name="Kraft C.L."/>
            <person name="Lu F."/>
            <person name="Nguyen T."/>
            <person name="Nusskern D.R."/>
            <person name="Pfannkoch C.M."/>
            <person name="Sitter C."/>
            <person name="Sutton G.G."/>
            <person name="Venter J.C."/>
            <person name="Wang Z."/>
            <person name="Woodage T."/>
            <person name="Zheng X.H."/>
            <person name="Zhong F."/>
        </authorList>
    </citation>
    <scope>NUCLEOTIDE SEQUENCE [LARGE SCALE GENOMIC DNA]</scope>
    <source>
        <strain>BN</strain>
        <strain evidence="2">Sprague-Dawley</strain>
    </source>
</reference>
<dbReference type="Proteomes" id="UP000234681">
    <property type="component" value="Chromosome 2"/>
</dbReference>
<gene>
    <name evidence="1" type="ORF">rCG_44760</name>
</gene>
<feature type="non-terminal residue" evidence="1">
    <location>
        <position position="57"/>
    </location>
</feature>
<dbReference type="EMBL" id="CH473955">
    <property type="protein sequence ID" value="EDM10300.1"/>
    <property type="molecule type" value="Genomic_DNA"/>
</dbReference>
<organism evidence="1 2">
    <name type="scientific">Rattus norvegicus</name>
    <name type="common">Rat</name>
    <dbReference type="NCBI Taxonomy" id="10116"/>
    <lineage>
        <taxon>Eukaryota</taxon>
        <taxon>Metazoa</taxon>
        <taxon>Chordata</taxon>
        <taxon>Craniata</taxon>
        <taxon>Vertebrata</taxon>
        <taxon>Euteleostomi</taxon>
        <taxon>Mammalia</taxon>
        <taxon>Eutheria</taxon>
        <taxon>Euarchontoglires</taxon>
        <taxon>Glires</taxon>
        <taxon>Rodentia</taxon>
        <taxon>Myomorpha</taxon>
        <taxon>Muroidea</taxon>
        <taxon>Muridae</taxon>
        <taxon>Murinae</taxon>
        <taxon>Rattus</taxon>
    </lineage>
</organism>
<protein>
    <submittedName>
        <fullName evidence="1">RCG44760</fullName>
    </submittedName>
</protein>
<sequence>MKWVVTPLLDSNPVVRQALGYTNTVKFLLKTTSGKSYCTSKLSLKNLKGKSSVFCRR</sequence>
<accession>A6I5J2</accession>